<dbReference type="PANTHER" id="PTHR34300:SF2">
    <property type="entry name" value="QUEUOSINE PRECURSOR TRANSPORTER-RELATED"/>
    <property type="match status" value="1"/>
</dbReference>
<proteinExistence type="predicted"/>
<keyword evidence="2" id="KW-0812">Transmembrane</keyword>
<protein>
    <recommendedName>
        <fullName evidence="1">Queuosine precursor transporter</fullName>
    </recommendedName>
</protein>
<dbReference type="KEGG" id="minf:MESINF_0459"/>
<evidence type="ECO:0000256" key="2">
    <source>
        <dbReference type="SAM" id="Phobius"/>
    </source>
</evidence>
<dbReference type="InterPro" id="IPR003744">
    <property type="entry name" value="YhhQ"/>
</dbReference>
<evidence type="ECO:0000313" key="3">
    <source>
        <dbReference type="EMBL" id="SSC11908.1"/>
    </source>
</evidence>
<dbReference type="NCBIfam" id="TIGR00697">
    <property type="entry name" value="queuosine precursor transporter"/>
    <property type="match status" value="1"/>
</dbReference>
<dbReference type="EMBL" id="LS974202">
    <property type="protein sequence ID" value="SSC11908.1"/>
    <property type="molecule type" value="Genomic_DNA"/>
</dbReference>
<keyword evidence="2" id="KW-0472">Membrane</keyword>
<evidence type="ECO:0000313" key="4">
    <source>
        <dbReference type="Proteomes" id="UP000250796"/>
    </source>
</evidence>
<sequence>MKNRRSIIDIGILSVSLYISFQIFADILSIKITTLPFLHLAIDGGTVIYPFTFTLRDFVHKTWGKERSRQVVITAGILNLLMAGLFWLIGKMPADPTWNLQGAYESILMPFWRITIASMIAEVFSELIDTEVFDRVYRKFGDIKAVLFSNGVALVIDSFIFSFIAFAGVLPLVTVLSITLSNIIVKMAVTLISLPTIKLVPRRDEYFKG</sequence>
<dbReference type="PANTHER" id="PTHR34300">
    <property type="entry name" value="QUEUOSINE PRECURSOR TRANSPORTER-RELATED"/>
    <property type="match status" value="1"/>
</dbReference>
<keyword evidence="2" id="KW-1133">Transmembrane helix</keyword>
<gene>
    <name evidence="3" type="ORF">MESINF_0459</name>
</gene>
<feature type="transmembrane region" description="Helical" evidence="2">
    <location>
        <begin position="172"/>
        <end position="194"/>
    </location>
</feature>
<dbReference type="Proteomes" id="UP000250796">
    <property type="component" value="Chromosome MESINF"/>
</dbReference>
<dbReference type="Pfam" id="PF02592">
    <property type="entry name" value="Vut_1"/>
    <property type="match status" value="1"/>
</dbReference>
<dbReference type="RefSeq" id="WP_169698338.1">
    <property type="nucleotide sequence ID" value="NZ_LS974202.1"/>
</dbReference>
<evidence type="ECO:0000256" key="1">
    <source>
        <dbReference type="NCBIfam" id="TIGR00697"/>
    </source>
</evidence>
<reference evidence="3 4" key="1">
    <citation type="submission" date="2017-01" db="EMBL/GenBank/DDBJ databases">
        <authorList>
            <person name="Erauso G."/>
        </authorList>
    </citation>
    <scope>NUCLEOTIDE SEQUENCE [LARGE SCALE GENOMIC DNA]</scope>
    <source>
        <strain evidence="3">MESINF1</strain>
    </source>
</reference>
<dbReference type="AlphaFoldDB" id="A0A7Z7PNG7"/>
<feature type="transmembrane region" description="Helical" evidence="2">
    <location>
        <begin position="102"/>
        <end position="124"/>
    </location>
</feature>
<feature type="transmembrane region" description="Helical" evidence="2">
    <location>
        <begin position="37"/>
        <end position="59"/>
    </location>
</feature>
<organism evidence="3 4">
    <name type="scientific">Mesotoga infera</name>
    <dbReference type="NCBI Taxonomy" id="1236046"/>
    <lineage>
        <taxon>Bacteria</taxon>
        <taxon>Thermotogati</taxon>
        <taxon>Thermotogota</taxon>
        <taxon>Thermotogae</taxon>
        <taxon>Kosmotogales</taxon>
        <taxon>Kosmotogaceae</taxon>
        <taxon>Mesotoga</taxon>
    </lineage>
</organism>
<feature type="transmembrane region" description="Helical" evidence="2">
    <location>
        <begin position="71"/>
        <end position="90"/>
    </location>
</feature>
<name>A0A7Z7PNG7_9BACT</name>
<accession>A0A7Z7PNG7</accession>
<feature type="transmembrane region" description="Helical" evidence="2">
    <location>
        <begin position="7"/>
        <end position="25"/>
    </location>
</feature>
<feature type="transmembrane region" description="Helical" evidence="2">
    <location>
        <begin position="145"/>
        <end position="166"/>
    </location>
</feature>
<keyword evidence="4" id="KW-1185">Reference proteome</keyword>